<protein>
    <submittedName>
        <fullName evidence="1">Uncharacterized protein</fullName>
    </submittedName>
</protein>
<gene>
    <name evidence="1" type="ORF">RF11_02065</name>
</gene>
<keyword evidence="2" id="KW-1185">Reference proteome</keyword>
<proteinExistence type="predicted"/>
<name>A0A0C2MGX6_THEKT</name>
<dbReference type="EMBL" id="JWZT01003532">
    <property type="protein sequence ID" value="KII66421.1"/>
    <property type="molecule type" value="Genomic_DNA"/>
</dbReference>
<dbReference type="AlphaFoldDB" id="A0A0C2MGX6"/>
<sequence>MNRVQFTGRVDYAGKMLQTSLVIKGQAADLQKIMEFFTTHKFPRFESFHILDMNYALIKITKPQDKTNDLDNTYQKRIFTVRFKRMQELEKFARKGNDVKEKHGNPFKYLSDMFSKLFKKIRRKRGNKYVLHHK</sequence>
<comment type="caution">
    <text evidence="1">The sequence shown here is derived from an EMBL/GenBank/DDBJ whole genome shotgun (WGS) entry which is preliminary data.</text>
</comment>
<dbReference type="Proteomes" id="UP000031668">
    <property type="component" value="Unassembled WGS sequence"/>
</dbReference>
<reference evidence="1 2" key="1">
    <citation type="journal article" date="2014" name="Genome Biol. Evol.">
        <title>The genome of the myxosporean Thelohanellus kitauei shows adaptations to nutrient acquisition within its fish host.</title>
        <authorList>
            <person name="Yang Y."/>
            <person name="Xiong J."/>
            <person name="Zhou Z."/>
            <person name="Huo F."/>
            <person name="Miao W."/>
            <person name="Ran C."/>
            <person name="Liu Y."/>
            <person name="Zhang J."/>
            <person name="Feng J."/>
            <person name="Wang M."/>
            <person name="Wang M."/>
            <person name="Wang L."/>
            <person name="Yao B."/>
        </authorList>
    </citation>
    <scope>NUCLEOTIDE SEQUENCE [LARGE SCALE GENOMIC DNA]</scope>
    <source>
        <strain evidence="1">Wuqing</strain>
    </source>
</reference>
<organism evidence="1 2">
    <name type="scientific">Thelohanellus kitauei</name>
    <name type="common">Myxosporean</name>
    <dbReference type="NCBI Taxonomy" id="669202"/>
    <lineage>
        <taxon>Eukaryota</taxon>
        <taxon>Metazoa</taxon>
        <taxon>Cnidaria</taxon>
        <taxon>Myxozoa</taxon>
        <taxon>Myxosporea</taxon>
        <taxon>Bivalvulida</taxon>
        <taxon>Platysporina</taxon>
        <taxon>Myxobolidae</taxon>
        <taxon>Thelohanellus</taxon>
    </lineage>
</organism>
<accession>A0A0C2MGX6</accession>
<evidence type="ECO:0000313" key="2">
    <source>
        <dbReference type="Proteomes" id="UP000031668"/>
    </source>
</evidence>
<evidence type="ECO:0000313" key="1">
    <source>
        <dbReference type="EMBL" id="KII66421.1"/>
    </source>
</evidence>